<reference evidence="1 2" key="1">
    <citation type="submission" date="2024-03" db="EMBL/GenBank/DDBJ databases">
        <title>Aquirufa genome sequencing.</title>
        <authorList>
            <person name="Pitt A."/>
            <person name="Hahn M.W."/>
        </authorList>
    </citation>
    <scope>NUCLEOTIDE SEQUENCE [LARGE SCALE GENOMIC DNA]</scope>
    <source>
        <strain evidence="1 2">OSTEICH-129V</strain>
    </source>
</reference>
<dbReference type="Proteomes" id="UP001598138">
    <property type="component" value="Unassembled WGS sequence"/>
</dbReference>
<dbReference type="Pfam" id="PF13585">
    <property type="entry name" value="CHU_C"/>
    <property type="match status" value="1"/>
</dbReference>
<keyword evidence="2" id="KW-1185">Reference proteome</keyword>
<dbReference type="NCBIfam" id="TIGR04131">
    <property type="entry name" value="Bac_Flav_CTERM"/>
    <property type="match status" value="1"/>
</dbReference>
<protein>
    <submittedName>
        <fullName evidence="1">Gliding motility-associated C-terminal domain-containing protein</fullName>
    </submittedName>
</protein>
<proteinExistence type="predicted"/>
<dbReference type="RefSeq" id="WP_377983719.1">
    <property type="nucleotide sequence ID" value="NZ_JBBKXZ010000003.1"/>
</dbReference>
<name>A0ABW6DFH3_9BACT</name>
<sequence length="235" mass="26930">MQKLIWLFCLSILPGFVFGQNYIDSCYVVTEPKLLAYADQVEKKVPIVVNGSVSSTSTWIWSASQGPDNVKPSEFITHSPTSFAGTVDIDKVIEKYGNAFFDEYFYIHQYIKKSDGSFFKCPPKEVRVKIFARVKTYEAITPNDDDLNDYLEIENLDKYLFAEVKIFDRWGQLIIERVGFDYYEKIDRSKANKGGNMKAFNGYLNGKTLPSGVYMYSIKPDEDYPEIIGSVTVIR</sequence>
<organism evidence="1 2">
    <name type="scientific">Aquirufa avitistagni</name>
    <dbReference type="NCBI Taxonomy" id="3104728"/>
    <lineage>
        <taxon>Bacteria</taxon>
        <taxon>Pseudomonadati</taxon>
        <taxon>Bacteroidota</taxon>
        <taxon>Cytophagia</taxon>
        <taxon>Cytophagales</taxon>
        <taxon>Flectobacillaceae</taxon>
        <taxon>Aquirufa</taxon>
    </lineage>
</organism>
<evidence type="ECO:0000313" key="1">
    <source>
        <dbReference type="EMBL" id="MFD3394845.1"/>
    </source>
</evidence>
<gene>
    <name evidence="1" type="ORF">U0R10_09430</name>
</gene>
<dbReference type="InterPro" id="IPR026341">
    <property type="entry name" value="T9SS_type_B"/>
</dbReference>
<dbReference type="EMBL" id="JBBKXZ010000003">
    <property type="protein sequence ID" value="MFD3394845.1"/>
    <property type="molecule type" value="Genomic_DNA"/>
</dbReference>
<comment type="caution">
    <text evidence="1">The sequence shown here is derived from an EMBL/GenBank/DDBJ whole genome shotgun (WGS) entry which is preliminary data.</text>
</comment>
<evidence type="ECO:0000313" key="2">
    <source>
        <dbReference type="Proteomes" id="UP001598138"/>
    </source>
</evidence>
<accession>A0ABW6DFH3</accession>